<feature type="compositionally biased region" description="Low complexity" evidence="1">
    <location>
        <begin position="178"/>
        <end position="188"/>
    </location>
</feature>
<protein>
    <recommendedName>
        <fullName evidence="4">Transcription factor domain-containing protein</fullName>
    </recommendedName>
</protein>
<sequence>MECLFSNGVLSLPTVSLQSSLAQAFVECVLPSMPIVKWQDILNTIDDRSGGHGSISLLLYHAILFSATTFADLDFLHDAGFSSRHEAKSRHFTDCQIALRLRRRPIIKEAEFCHPILNENDFAHWILSPENRVPTPGCTLARNIQLQRNLSDLCIANAQLRICIRTVMNVQAKDIISPSATPASSTSEASDDAEYTARAHTSETKLTEWAGSLPPSCHCQPVEPSSVDDDPIIFTQRRLLYMKFYTTIAVFHQSQPFPWSKFGIQHGAHQITRAALELYQRNLHNRLPLVVHFLQMKEPRFEQKGQTTQNFQYALAIMASLRDLRREASNVTASALKILENVVFTDGEEGKQKSESAHDS</sequence>
<gene>
    <name evidence="2" type="ORF">N7492_010323</name>
</gene>
<evidence type="ECO:0000313" key="2">
    <source>
        <dbReference type="EMBL" id="KAJ5152028.1"/>
    </source>
</evidence>
<dbReference type="PANTHER" id="PTHR47425">
    <property type="entry name" value="FARB-RELATED"/>
    <property type="match status" value="1"/>
</dbReference>
<dbReference type="OrthoDB" id="4451586at2759"/>
<proteinExistence type="predicted"/>
<evidence type="ECO:0000256" key="1">
    <source>
        <dbReference type="SAM" id="MobiDB-lite"/>
    </source>
</evidence>
<evidence type="ECO:0008006" key="4">
    <source>
        <dbReference type="Google" id="ProtNLM"/>
    </source>
</evidence>
<name>A0A9W9HL50_9EURO</name>
<dbReference type="EMBL" id="JAPQKO010000008">
    <property type="protein sequence ID" value="KAJ5152028.1"/>
    <property type="molecule type" value="Genomic_DNA"/>
</dbReference>
<dbReference type="AlphaFoldDB" id="A0A9W9HL50"/>
<accession>A0A9W9HL50</accession>
<reference evidence="2" key="1">
    <citation type="submission" date="2022-11" db="EMBL/GenBank/DDBJ databases">
        <authorList>
            <person name="Petersen C."/>
        </authorList>
    </citation>
    <scope>NUCLEOTIDE SEQUENCE</scope>
    <source>
        <strain evidence="2">IBT 21917</strain>
    </source>
</reference>
<dbReference type="CDD" id="cd12148">
    <property type="entry name" value="fungal_TF_MHR"/>
    <property type="match status" value="1"/>
</dbReference>
<dbReference type="Proteomes" id="UP001146351">
    <property type="component" value="Unassembled WGS sequence"/>
</dbReference>
<feature type="region of interest" description="Disordered" evidence="1">
    <location>
        <begin position="178"/>
        <end position="197"/>
    </location>
</feature>
<organism evidence="2 3">
    <name type="scientific">Penicillium capsulatum</name>
    <dbReference type="NCBI Taxonomy" id="69766"/>
    <lineage>
        <taxon>Eukaryota</taxon>
        <taxon>Fungi</taxon>
        <taxon>Dikarya</taxon>
        <taxon>Ascomycota</taxon>
        <taxon>Pezizomycotina</taxon>
        <taxon>Eurotiomycetes</taxon>
        <taxon>Eurotiomycetidae</taxon>
        <taxon>Eurotiales</taxon>
        <taxon>Aspergillaceae</taxon>
        <taxon>Penicillium</taxon>
    </lineage>
</organism>
<dbReference type="InterPro" id="IPR052761">
    <property type="entry name" value="Fungal_Detox/Toxin_TFs"/>
</dbReference>
<reference evidence="2" key="2">
    <citation type="journal article" date="2023" name="IMA Fungus">
        <title>Comparative genomic study of the Penicillium genus elucidates a diverse pangenome and 15 lateral gene transfer events.</title>
        <authorList>
            <person name="Petersen C."/>
            <person name="Sorensen T."/>
            <person name="Nielsen M.R."/>
            <person name="Sondergaard T.E."/>
            <person name="Sorensen J.L."/>
            <person name="Fitzpatrick D.A."/>
            <person name="Frisvad J.C."/>
            <person name="Nielsen K.L."/>
        </authorList>
    </citation>
    <scope>NUCLEOTIDE SEQUENCE</scope>
    <source>
        <strain evidence="2">IBT 21917</strain>
    </source>
</reference>
<evidence type="ECO:0000313" key="3">
    <source>
        <dbReference type="Proteomes" id="UP001146351"/>
    </source>
</evidence>
<dbReference type="PANTHER" id="PTHR47425:SF2">
    <property type="entry name" value="FARB-RELATED"/>
    <property type="match status" value="1"/>
</dbReference>
<keyword evidence="3" id="KW-1185">Reference proteome</keyword>
<comment type="caution">
    <text evidence="2">The sequence shown here is derived from an EMBL/GenBank/DDBJ whole genome shotgun (WGS) entry which is preliminary data.</text>
</comment>